<organism evidence="1 2">
    <name type="scientific">Spironucleus salmonicida</name>
    <dbReference type="NCBI Taxonomy" id="348837"/>
    <lineage>
        <taxon>Eukaryota</taxon>
        <taxon>Metamonada</taxon>
        <taxon>Diplomonadida</taxon>
        <taxon>Hexamitidae</taxon>
        <taxon>Hexamitinae</taxon>
        <taxon>Spironucleus</taxon>
    </lineage>
</organism>
<proteinExistence type="predicted"/>
<protein>
    <submittedName>
        <fullName evidence="1">Uncharacterized protein</fullName>
    </submittedName>
</protein>
<dbReference type="RefSeq" id="XP_067766322.1">
    <property type="nucleotide sequence ID" value="XM_067907054.1"/>
</dbReference>
<dbReference type="KEGG" id="ssao:94297207"/>
<dbReference type="AlphaFoldDB" id="A0A9P8LVU5"/>
<dbReference type="EMBL" id="AUWU02000003">
    <property type="protein sequence ID" value="KAH0575549.1"/>
    <property type="molecule type" value="Genomic_DNA"/>
</dbReference>
<evidence type="ECO:0000313" key="2">
    <source>
        <dbReference type="Proteomes" id="UP000018208"/>
    </source>
</evidence>
<sequence length="183" mass="22252">MNGIENDLNSYRNNIFHQHEKESLQYTQRYQQVIFHKIAPIQSSPLKLIKTKLTPQNYGVKITDPMDLYLRDLMKEENQSKMQKYYQSEDVVYQEIKRQQYTLVQKNEPKDCVYQQSTESIKLHHSIMLKTNQKPFSQQSYNSTQYFRQTFDYMHFRFKPDQFMPTQTKFTYLQKLQKYKGSQ</sequence>
<dbReference type="GeneID" id="94297207"/>
<dbReference type="Proteomes" id="UP000018208">
    <property type="component" value="Unassembled WGS sequence"/>
</dbReference>
<evidence type="ECO:0000313" key="1">
    <source>
        <dbReference type="EMBL" id="KAH0575549.1"/>
    </source>
</evidence>
<accession>A0A9P8LVU5</accession>
<comment type="caution">
    <text evidence="1">The sequence shown here is derived from an EMBL/GenBank/DDBJ whole genome shotgun (WGS) entry which is preliminary data.</text>
</comment>
<gene>
    <name evidence="1" type="ORF">SS50377_23184</name>
</gene>
<name>A0A9P8LVU5_9EUKA</name>
<reference evidence="1 2" key="1">
    <citation type="journal article" date="2014" name="PLoS Genet.">
        <title>The Genome of Spironucleus salmonicida Highlights a Fish Pathogen Adapted to Fluctuating Environments.</title>
        <authorList>
            <person name="Xu F."/>
            <person name="Jerlstrom-Hultqvist J."/>
            <person name="Einarsson E."/>
            <person name="Astvaldsson A."/>
            <person name="Svard S.G."/>
            <person name="Andersson J.O."/>
        </authorList>
    </citation>
    <scope>NUCLEOTIDE SEQUENCE [LARGE SCALE GENOMIC DNA]</scope>
    <source>
        <strain evidence="1 2">ATCC 50377</strain>
    </source>
</reference>
<keyword evidence="2" id="KW-1185">Reference proteome</keyword>